<dbReference type="EMBL" id="BEZZ01000195">
    <property type="protein sequence ID" value="GCC28216.1"/>
    <property type="molecule type" value="Genomic_DNA"/>
</dbReference>
<organism evidence="9 10">
    <name type="scientific">Chiloscyllium punctatum</name>
    <name type="common">Brownbanded bambooshark</name>
    <name type="synonym">Hemiscyllium punctatum</name>
    <dbReference type="NCBI Taxonomy" id="137246"/>
    <lineage>
        <taxon>Eukaryota</taxon>
        <taxon>Metazoa</taxon>
        <taxon>Chordata</taxon>
        <taxon>Craniata</taxon>
        <taxon>Vertebrata</taxon>
        <taxon>Chondrichthyes</taxon>
        <taxon>Elasmobranchii</taxon>
        <taxon>Galeomorphii</taxon>
        <taxon>Galeoidea</taxon>
        <taxon>Orectolobiformes</taxon>
        <taxon>Hemiscylliidae</taxon>
        <taxon>Chiloscyllium</taxon>
    </lineage>
</organism>
<evidence type="ECO:0000313" key="9">
    <source>
        <dbReference type="EMBL" id="GCC28216.1"/>
    </source>
</evidence>
<feature type="compositionally biased region" description="Basic residues" evidence="7">
    <location>
        <begin position="79"/>
        <end position="94"/>
    </location>
</feature>
<dbReference type="OMA" id="EYVHERM"/>
<dbReference type="GO" id="GO:0045892">
    <property type="term" value="P:negative regulation of DNA-templated transcription"/>
    <property type="evidence" value="ECO:0007669"/>
    <property type="project" value="TreeGrafter"/>
</dbReference>
<dbReference type="FunFam" id="3.90.1150.190:FF:000001">
    <property type="entry name" value="Polycomb protein scmh1 isoform 4"/>
    <property type="match status" value="1"/>
</dbReference>
<feature type="domain" description="SAM" evidence="8">
    <location>
        <begin position="377"/>
        <end position="446"/>
    </location>
</feature>
<dbReference type="InterPro" id="IPR038348">
    <property type="entry name" value="SLED_sf"/>
</dbReference>
<dbReference type="InterPro" id="IPR050548">
    <property type="entry name" value="PcG_chromatin_remod_factors"/>
</dbReference>
<evidence type="ECO:0000259" key="8">
    <source>
        <dbReference type="SMART" id="SM00454"/>
    </source>
</evidence>
<dbReference type="InterPro" id="IPR001660">
    <property type="entry name" value="SAM"/>
</dbReference>
<feature type="compositionally biased region" description="Polar residues" evidence="7">
    <location>
        <begin position="349"/>
        <end position="358"/>
    </location>
</feature>
<dbReference type="InterPro" id="IPR021987">
    <property type="entry name" value="SLED"/>
</dbReference>
<dbReference type="Pfam" id="PF00536">
    <property type="entry name" value="SAM_1"/>
    <property type="match status" value="1"/>
</dbReference>
<dbReference type="FunFam" id="1.10.150.50:FF:000018">
    <property type="entry name" value="Polycomb protein scmh1 isoform 4"/>
    <property type="match status" value="1"/>
</dbReference>
<comment type="subcellular location">
    <subcellularLocation>
        <location evidence="1">Nucleus</location>
    </subcellularLocation>
</comment>
<sequence length="448" mass="49292">PHTGFIFFAILNSTATPSPLQSEESEMQSAMKVASEHTPGRRGRKPGRKRRQELLQSAFKLAVQNVVAAPSKIVLPLKIPKKRGPKPGSKRKPRIPPNPPPISPTLSTPEPDTSTIPQDAATVPSSAISQALTVCIYVNKHACAGPHLDKKKLQQLPDHFGPARASMVLQQAVQACIDCAYQQKAVFSCLKHGHGGELISASFDGEQHTLSLPAVNSIVFILRFLENLCHSLHCDNLFSSQPFTMYNATSQTPVEYVHERMHTESVIPEDDLIGTIETRYSVDSMDSPVHLMNPSSPSRRNSGEYRSVGSAPYNYRSSYQSSNGPPSTGLRRLSSSPGTGVTFYESKGRSNTASSPASGSERHMLSQDSLRSLSRHPSTWTVEDVMRFVRESDPQALGPHAELFRKHEIDGNALILLKSDMIMKYMGLKLGPALKLCYHIDKLKQSKY</sequence>
<dbReference type="SMART" id="SM00454">
    <property type="entry name" value="SAM"/>
    <property type="match status" value="1"/>
</dbReference>
<dbReference type="InterPro" id="IPR047531">
    <property type="entry name" value="SAM_Scm-like"/>
</dbReference>
<dbReference type="GO" id="GO:0003682">
    <property type="term" value="F:chromatin binding"/>
    <property type="evidence" value="ECO:0007669"/>
    <property type="project" value="TreeGrafter"/>
</dbReference>
<proteinExistence type="inferred from homology"/>
<accession>A0A401SCS9</accession>
<comment type="caution">
    <text evidence="9">The sequence shown here is derived from an EMBL/GenBank/DDBJ whole genome shotgun (WGS) entry which is preliminary data.</text>
</comment>
<evidence type="ECO:0000256" key="3">
    <source>
        <dbReference type="ARBA" id="ARBA00022491"/>
    </source>
</evidence>
<comment type="similarity">
    <text evidence="2">Belongs to the SCM family.</text>
</comment>
<dbReference type="AlphaFoldDB" id="A0A401SCS9"/>
<dbReference type="OrthoDB" id="5912862at2759"/>
<feature type="region of interest" description="Disordered" evidence="7">
    <location>
        <begin position="17"/>
        <end position="51"/>
    </location>
</feature>
<keyword evidence="3" id="KW-0678">Repressor</keyword>
<gene>
    <name evidence="9" type="ORF">chiPu_0006645</name>
</gene>
<protein>
    <recommendedName>
        <fullName evidence="8">SAM domain-containing protein</fullName>
    </recommendedName>
</protein>
<dbReference type="Pfam" id="PF17208">
    <property type="entry name" value="RBR"/>
    <property type="match status" value="1"/>
</dbReference>
<dbReference type="Proteomes" id="UP000287033">
    <property type="component" value="Unassembled WGS sequence"/>
</dbReference>
<keyword evidence="4" id="KW-0805">Transcription regulation</keyword>
<evidence type="ECO:0000313" key="10">
    <source>
        <dbReference type="Proteomes" id="UP000287033"/>
    </source>
</evidence>
<feature type="compositionally biased region" description="Polar residues" evidence="7">
    <location>
        <begin position="315"/>
        <end position="326"/>
    </location>
</feature>
<dbReference type="PANTHER" id="PTHR12247">
    <property type="entry name" value="POLYCOMB GROUP PROTEIN"/>
    <property type="match status" value="1"/>
</dbReference>
<evidence type="ECO:0000256" key="5">
    <source>
        <dbReference type="ARBA" id="ARBA00023163"/>
    </source>
</evidence>
<dbReference type="Pfam" id="PF12140">
    <property type="entry name" value="SLED"/>
    <property type="match status" value="1"/>
</dbReference>
<evidence type="ECO:0000256" key="2">
    <source>
        <dbReference type="ARBA" id="ARBA00008469"/>
    </source>
</evidence>
<keyword evidence="5" id="KW-0804">Transcription</keyword>
<dbReference type="SUPFAM" id="SSF47769">
    <property type="entry name" value="SAM/Pointed domain"/>
    <property type="match status" value="1"/>
</dbReference>
<feature type="region of interest" description="Disordered" evidence="7">
    <location>
        <begin position="286"/>
        <end position="373"/>
    </location>
</feature>
<feature type="non-terminal residue" evidence="9">
    <location>
        <position position="1"/>
    </location>
</feature>
<name>A0A401SCS9_CHIPU</name>
<dbReference type="Gene3D" id="3.90.1150.190">
    <property type="entry name" value="SLED domain"/>
    <property type="match status" value="1"/>
</dbReference>
<keyword evidence="6" id="KW-0539">Nucleus</keyword>
<reference evidence="9 10" key="1">
    <citation type="journal article" date="2018" name="Nat. Ecol. Evol.">
        <title>Shark genomes provide insights into elasmobranch evolution and the origin of vertebrates.</title>
        <authorList>
            <person name="Hara Y"/>
            <person name="Yamaguchi K"/>
            <person name="Onimaru K"/>
            <person name="Kadota M"/>
            <person name="Koyanagi M"/>
            <person name="Keeley SD"/>
            <person name="Tatsumi K"/>
            <person name="Tanaka K"/>
            <person name="Motone F"/>
            <person name="Kageyama Y"/>
            <person name="Nozu R"/>
            <person name="Adachi N"/>
            <person name="Nishimura O"/>
            <person name="Nakagawa R"/>
            <person name="Tanegashima C"/>
            <person name="Kiyatake I"/>
            <person name="Matsumoto R"/>
            <person name="Murakumo K"/>
            <person name="Nishida K"/>
            <person name="Terakita A"/>
            <person name="Kuratani S"/>
            <person name="Sato K"/>
            <person name="Hyodo S Kuraku.S."/>
        </authorList>
    </citation>
    <scope>NUCLEOTIDE SEQUENCE [LARGE SCALE GENOMIC DNA]</scope>
</reference>
<dbReference type="InterPro" id="IPR013761">
    <property type="entry name" value="SAM/pointed_sf"/>
</dbReference>
<feature type="region of interest" description="Disordered" evidence="7">
    <location>
        <begin position="78"/>
        <end position="120"/>
    </location>
</feature>
<evidence type="ECO:0000256" key="4">
    <source>
        <dbReference type="ARBA" id="ARBA00023015"/>
    </source>
</evidence>
<dbReference type="GO" id="GO:0005634">
    <property type="term" value="C:nucleus"/>
    <property type="evidence" value="ECO:0007669"/>
    <property type="project" value="UniProtKB-SubCell"/>
</dbReference>
<dbReference type="GO" id="GO:0042393">
    <property type="term" value="F:histone binding"/>
    <property type="evidence" value="ECO:0007669"/>
    <property type="project" value="TreeGrafter"/>
</dbReference>
<evidence type="ECO:0000256" key="7">
    <source>
        <dbReference type="SAM" id="MobiDB-lite"/>
    </source>
</evidence>
<dbReference type="PANTHER" id="PTHR12247:SF85">
    <property type="entry name" value="SEX COMB ON MIDLEG-LIKE PROTEIN 4"/>
    <property type="match status" value="1"/>
</dbReference>
<feature type="compositionally biased region" description="Basic residues" evidence="7">
    <location>
        <begin position="40"/>
        <end position="51"/>
    </location>
</feature>
<keyword evidence="10" id="KW-1185">Reference proteome</keyword>
<dbReference type="InterPro" id="IPR033763">
    <property type="entry name" value="SCML2_RBR"/>
</dbReference>
<dbReference type="Gene3D" id="1.10.150.50">
    <property type="entry name" value="Transcription Factor, Ets-1"/>
    <property type="match status" value="1"/>
</dbReference>
<evidence type="ECO:0000256" key="6">
    <source>
        <dbReference type="ARBA" id="ARBA00023242"/>
    </source>
</evidence>
<dbReference type="STRING" id="137246.A0A401SCS9"/>
<dbReference type="CDD" id="cd09578">
    <property type="entry name" value="SAM_Scm"/>
    <property type="match status" value="1"/>
</dbReference>
<evidence type="ECO:0000256" key="1">
    <source>
        <dbReference type="ARBA" id="ARBA00004123"/>
    </source>
</evidence>